<evidence type="ECO:0000313" key="5">
    <source>
        <dbReference type="Proteomes" id="UP000650467"/>
    </source>
</evidence>
<dbReference type="Pfam" id="PF00188">
    <property type="entry name" value="CAP"/>
    <property type="match status" value="1"/>
</dbReference>
<dbReference type="AlphaFoldDB" id="A0A835T9M8"/>
<sequence length="278" mass="29216">MIRGALQTCLVVLVLVCVQPALGEVQLRGDLDSSQHRHLLQKKVKAKKPPSPPVPPTPPPSGGGGGKAGRNKKSPPPSPSPSPPPPSPPPPIPVPTGGSGVTLDGSNCPDAQAALDTHNAYRAAHGGVQPLQWDSGLAADAQAYAEVLAGMGCTLIHATQPPGFSATRFGENLYMSAGYPKTQLTCAPGITSWYNEVAYYKFTSTPYTDSYSTGRVVGHFTQIVWKATSRLGCGMAYASYTFPGFPSPGQCKVVVCRYRQAGNVVGDANYFQNVLPKV</sequence>
<feature type="compositionally biased region" description="Basic residues" evidence="1">
    <location>
        <begin position="36"/>
        <end position="48"/>
    </location>
</feature>
<dbReference type="GO" id="GO:0005576">
    <property type="term" value="C:extracellular region"/>
    <property type="evidence" value="ECO:0007669"/>
    <property type="project" value="InterPro"/>
</dbReference>
<dbReference type="InterPro" id="IPR018244">
    <property type="entry name" value="Allrgn_V5/Tpx1_CS"/>
</dbReference>
<feature type="region of interest" description="Disordered" evidence="1">
    <location>
        <begin position="36"/>
        <end position="112"/>
    </location>
</feature>
<evidence type="ECO:0000256" key="2">
    <source>
        <dbReference type="SAM" id="SignalP"/>
    </source>
</evidence>
<dbReference type="InterPro" id="IPR014044">
    <property type="entry name" value="CAP_dom"/>
</dbReference>
<organism evidence="4 5">
    <name type="scientific">Chlamydomonas incerta</name>
    <dbReference type="NCBI Taxonomy" id="51695"/>
    <lineage>
        <taxon>Eukaryota</taxon>
        <taxon>Viridiplantae</taxon>
        <taxon>Chlorophyta</taxon>
        <taxon>core chlorophytes</taxon>
        <taxon>Chlorophyceae</taxon>
        <taxon>CS clade</taxon>
        <taxon>Chlamydomonadales</taxon>
        <taxon>Chlamydomonadaceae</taxon>
        <taxon>Chlamydomonas</taxon>
    </lineage>
</organism>
<feature type="chain" id="PRO_5032735701" description="SCP domain-containing protein" evidence="2">
    <location>
        <begin position="24"/>
        <end position="278"/>
    </location>
</feature>
<dbReference type="InterPro" id="IPR034113">
    <property type="entry name" value="SCP_GAPR1-like"/>
</dbReference>
<feature type="signal peptide" evidence="2">
    <location>
        <begin position="1"/>
        <end position="23"/>
    </location>
</feature>
<dbReference type="PRINTS" id="PR00837">
    <property type="entry name" value="V5TPXLIKE"/>
</dbReference>
<protein>
    <recommendedName>
        <fullName evidence="3">SCP domain-containing protein</fullName>
    </recommendedName>
</protein>
<dbReference type="OrthoDB" id="535247at2759"/>
<feature type="compositionally biased region" description="Pro residues" evidence="1">
    <location>
        <begin position="74"/>
        <end position="94"/>
    </location>
</feature>
<gene>
    <name evidence="4" type="ORF">HXX76_004959</name>
</gene>
<proteinExistence type="predicted"/>
<feature type="domain" description="SCP" evidence="3">
    <location>
        <begin position="109"/>
        <end position="266"/>
    </location>
</feature>
<dbReference type="EMBL" id="JAEHOC010000008">
    <property type="protein sequence ID" value="KAG2439607.1"/>
    <property type="molecule type" value="Genomic_DNA"/>
</dbReference>
<evidence type="ECO:0000259" key="3">
    <source>
        <dbReference type="SMART" id="SM00198"/>
    </source>
</evidence>
<comment type="caution">
    <text evidence="4">The sequence shown here is derived from an EMBL/GenBank/DDBJ whole genome shotgun (WGS) entry which is preliminary data.</text>
</comment>
<dbReference type="SUPFAM" id="SSF55797">
    <property type="entry name" value="PR-1-like"/>
    <property type="match status" value="1"/>
</dbReference>
<dbReference type="InterPro" id="IPR001283">
    <property type="entry name" value="CRISP-related"/>
</dbReference>
<dbReference type="Proteomes" id="UP000650467">
    <property type="component" value="Unassembled WGS sequence"/>
</dbReference>
<accession>A0A835T9M8</accession>
<dbReference type="InterPro" id="IPR035940">
    <property type="entry name" value="CAP_sf"/>
</dbReference>
<reference evidence="4" key="1">
    <citation type="journal article" date="2020" name="bioRxiv">
        <title>Comparative genomics of Chlamydomonas.</title>
        <authorList>
            <person name="Craig R.J."/>
            <person name="Hasan A.R."/>
            <person name="Ness R.W."/>
            <person name="Keightley P.D."/>
        </authorList>
    </citation>
    <scope>NUCLEOTIDE SEQUENCE</scope>
    <source>
        <strain evidence="4">SAG 7.73</strain>
    </source>
</reference>
<keyword evidence="5" id="KW-1185">Reference proteome</keyword>
<dbReference type="SMART" id="SM00198">
    <property type="entry name" value="SCP"/>
    <property type="match status" value="1"/>
</dbReference>
<dbReference type="PROSITE" id="PS01009">
    <property type="entry name" value="CRISP_1"/>
    <property type="match status" value="1"/>
</dbReference>
<evidence type="ECO:0000313" key="4">
    <source>
        <dbReference type="EMBL" id="KAG2439607.1"/>
    </source>
</evidence>
<feature type="compositionally biased region" description="Pro residues" evidence="1">
    <location>
        <begin position="49"/>
        <end position="61"/>
    </location>
</feature>
<dbReference type="CDD" id="cd05382">
    <property type="entry name" value="CAP_GAPR1-like"/>
    <property type="match status" value="1"/>
</dbReference>
<keyword evidence="2" id="KW-0732">Signal</keyword>
<evidence type="ECO:0000256" key="1">
    <source>
        <dbReference type="SAM" id="MobiDB-lite"/>
    </source>
</evidence>
<name>A0A835T9M8_CHLIN</name>
<dbReference type="Gene3D" id="3.40.33.10">
    <property type="entry name" value="CAP"/>
    <property type="match status" value="1"/>
</dbReference>
<dbReference type="PANTHER" id="PTHR10334">
    <property type="entry name" value="CYSTEINE-RICH SECRETORY PROTEIN-RELATED"/>
    <property type="match status" value="1"/>
</dbReference>